<evidence type="ECO:0008006" key="3">
    <source>
        <dbReference type="Google" id="ProtNLM"/>
    </source>
</evidence>
<dbReference type="InParanoid" id="A0A1Q3B4A2"/>
<dbReference type="PANTHER" id="PTHR31973">
    <property type="entry name" value="POLYPROTEIN, PUTATIVE-RELATED"/>
    <property type="match status" value="1"/>
</dbReference>
<feature type="non-terminal residue" evidence="1">
    <location>
        <position position="97"/>
    </location>
</feature>
<keyword evidence="2" id="KW-1185">Reference proteome</keyword>
<comment type="caution">
    <text evidence="1">The sequence shown here is derived from an EMBL/GenBank/DDBJ whole genome shotgun (WGS) entry which is preliminary data.</text>
</comment>
<proteinExistence type="predicted"/>
<sequence>KLYGARVKAREANEGKHSQSYKKLPKYVESLRTIGPTMLKRMFLCFGASKQGFVEGCRPFIGVDGCHLIGPYGGVMLSAISMDGNGGLFHVALAVVE</sequence>
<name>A0A1Q3B4A2_CEPFO</name>
<gene>
    <name evidence="1" type="ORF">CFOL_v3_06156</name>
</gene>
<feature type="non-terminal residue" evidence="1">
    <location>
        <position position="1"/>
    </location>
</feature>
<dbReference type="Proteomes" id="UP000187406">
    <property type="component" value="Unassembled WGS sequence"/>
</dbReference>
<organism evidence="1 2">
    <name type="scientific">Cephalotus follicularis</name>
    <name type="common">Albany pitcher plant</name>
    <dbReference type="NCBI Taxonomy" id="3775"/>
    <lineage>
        <taxon>Eukaryota</taxon>
        <taxon>Viridiplantae</taxon>
        <taxon>Streptophyta</taxon>
        <taxon>Embryophyta</taxon>
        <taxon>Tracheophyta</taxon>
        <taxon>Spermatophyta</taxon>
        <taxon>Magnoliopsida</taxon>
        <taxon>eudicotyledons</taxon>
        <taxon>Gunneridae</taxon>
        <taxon>Pentapetalae</taxon>
        <taxon>rosids</taxon>
        <taxon>fabids</taxon>
        <taxon>Oxalidales</taxon>
        <taxon>Cephalotaceae</taxon>
        <taxon>Cephalotus</taxon>
    </lineage>
</organism>
<dbReference type="AlphaFoldDB" id="A0A1Q3B4A2"/>
<evidence type="ECO:0000313" key="2">
    <source>
        <dbReference type="Proteomes" id="UP000187406"/>
    </source>
</evidence>
<dbReference type="EMBL" id="BDDD01000267">
    <property type="protein sequence ID" value="GAV62633.1"/>
    <property type="molecule type" value="Genomic_DNA"/>
</dbReference>
<dbReference type="PANTHER" id="PTHR31973:SF187">
    <property type="entry name" value="MUTATOR TRANSPOSASE MUDRA PROTEIN"/>
    <property type="match status" value="1"/>
</dbReference>
<dbReference type="OrthoDB" id="1904319at2759"/>
<accession>A0A1Q3B4A2</accession>
<dbReference type="STRING" id="3775.A0A1Q3B4A2"/>
<evidence type="ECO:0000313" key="1">
    <source>
        <dbReference type="EMBL" id="GAV62633.1"/>
    </source>
</evidence>
<protein>
    <recommendedName>
        <fullName evidence="3">MULE domain-containing protein</fullName>
    </recommendedName>
</protein>
<reference evidence="2" key="1">
    <citation type="submission" date="2016-04" db="EMBL/GenBank/DDBJ databases">
        <title>Cephalotus genome sequencing.</title>
        <authorList>
            <person name="Fukushima K."/>
            <person name="Hasebe M."/>
            <person name="Fang X."/>
        </authorList>
    </citation>
    <scope>NUCLEOTIDE SEQUENCE [LARGE SCALE GENOMIC DNA]</scope>
    <source>
        <strain evidence="2">cv. St1</strain>
    </source>
</reference>